<dbReference type="InterPro" id="IPR028961">
    <property type="entry name" value="Imm21"/>
</dbReference>
<protein>
    <submittedName>
        <fullName evidence="1">Uncharacterized protein</fullName>
    </submittedName>
</protein>
<reference evidence="2" key="1">
    <citation type="submission" date="2018-09" db="EMBL/GenBank/DDBJ databases">
        <authorList>
            <person name="Livingstone P.G."/>
            <person name="Whitworth D.E."/>
        </authorList>
    </citation>
    <scope>NUCLEOTIDE SEQUENCE [LARGE SCALE GENOMIC DNA]</scope>
    <source>
        <strain evidence="2">CA040B</strain>
    </source>
</reference>
<dbReference type="Proteomes" id="UP000273405">
    <property type="component" value="Unassembled WGS sequence"/>
</dbReference>
<dbReference type="EMBL" id="RAWG01000382">
    <property type="protein sequence ID" value="RKH33234.1"/>
    <property type="molecule type" value="Genomic_DNA"/>
</dbReference>
<evidence type="ECO:0000313" key="1">
    <source>
        <dbReference type="EMBL" id="RKH33234.1"/>
    </source>
</evidence>
<dbReference type="RefSeq" id="WP_120629789.1">
    <property type="nucleotide sequence ID" value="NZ_RAWG01000382.1"/>
</dbReference>
<accession>A0A3A8N1Y7</accession>
<organism evidence="1 2">
    <name type="scientific">Corallococcus sicarius</name>
    <dbReference type="NCBI Taxonomy" id="2316726"/>
    <lineage>
        <taxon>Bacteria</taxon>
        <taxon>Pseudomonadati</taxon>
        <taxon>Myxococcota</taxon>
        <taxon>Myxococcia</taxon>
        <taxon>Myxococcales</taxon>
        <taxon>Cystobacterineae</taxon>
        <taxon>Myxococcaceae</taxon>
        <taxon>Corallococcus</taxon>
    </lineage>
</organism>
<proteinExistence type="predicted"/>
<gene>
    <name evidence="1" type="ORF">D7X12_36305</name>
</gene>
<evidence type="ECO:0000313" key="2">
    <source>
        <dbReference type="Proteomes" id="UP000273405"/>
    </source>
</evidence>
<dbReference type="AlphaFoldDB" id="A0A3A8N1Y7"/>
<keyword evidence="2" id="KW-1185">Reference proteome</keyword>
<comment type="caution">
    <text evidence="1">The sequence shown here is derived from an EMBL/GenBank/DDBJ whole genome shotgun (WGS) entry which is preliminary data.</text>
</comment>
<sequence>MNANRFHGAEMSRVRSDWIESAGGPLVMMPLSVRAAWKGVRGEDYREACAVEDSLGSLARPWGDVLVLGDEPLRTAVLFRPDGPCLLRWMHAPDERRLLKVALEARFDGLAPTETLKVDVRDEPYALFDGGADGLTAGLLEFKPPAGPRLIRTDVVRDDAAEVGLILHCF</sequence>
<name>A0A3A8N1Y7_9BACT</name>
<dbReference type="Pfam" id="PF15589">
    <property type="entry name" value="Imm21"/>
    <property type="match status" value="1"/>
</dbReference>